<dbReference type="SUPFAM" id="SSF49785">
    <property type="entry name" value="Galactose-binding domain-like"/>
    <property type="match status" value="1"/>
</dbReference>
<dbReference type="Pfam" id="PF08530">
    <property type="entry name" value="PepX_C"/>
    <property type="match status" value="1"/>
</dbReference>
<dbReference type="EC" id="3.4.14.11" evidence="3"/>
<sequence length="642" mass="69449">MPVTPSVVGMSIRGVLTSGLVGLLSGLIVVPAQAAQQTYEVRGGVTQPIHSFENAIRETVWVDIGLDLDNNGVGDRVAADIIRPDTKGKVPVIIDASPYYSTSGRGNEAERKSYDANGVPVKFPLFYDNYFVPRGYAVALVDFSGSNRSTGCMDTGGKSEIASGRAVVDWLNGRVAGYSAVEGGSPVKASWSTGAAAMIGKSWDGSIAHGVAATGVDGLRTIVPIDAISSWYDWFRSDGVSFRNWGTPTALAVNFENANAKANCQAVRDEMTTGAPANGDYTAMWHQRNFVPDAKRVKAAVFSVNGRADLNVKPINWGQWLEALPRSVPRKLWLSQTGHVDPFDFRRADWVRTLHRWFDRWLLNIRNGIDHEPQVSVERGVNQWSDSYAWPPLARWTQRLHPVAGTTEGVGGLSLFPRRPASSSFTDNGTGTPAGYIASPSTTSGQRVLYSTTELTSDVRIAGTPEINVAVTPSTPTTHLSAYLVDYGPATIRGTQGEGVRNLTTESCWGENRTGDDACYLETEATVANVDATIIARGWADLANYKSVSEERPLTPGTKYEMSFRLSSADYVVPKGHRVALVIAGNDASMTRRPAELPQVTVHLAETSVELPVVGWLSQSSTFTAPNAARVQQDITPRRLDN</sequence>
<feature type="domain" description="REJ" evidence="9">
    <location>
        <begin position="595"/>
        <end position="642"/>
    </location>
</feature>
<evidence type="ECO:0000259" key="9">
    <source>
        <dbReference type="PROSITE" id="PS51111"/>
    </source>
</evidence>
<evidence type="ECO:0000256" key="2">
    <source>
        <dbReference type="ARBA" id="ARBA00010819"/>
    </source>
</evidence>
<dbReference type="SUPFAM" id="SSF53474">
    <property type="entry name" value="alpha/beta-Hydrolases"/>
    <property type="match status" value="1"/>
</dbReference>
<keyword evidence="11" id="KW-1185">Reference proteome</keyword>
<evidence type="ECO:0000256" key="6">
    <source>
        <dbReference type="ARBA" id="ARBA00022801"/>
    </source>
</evidence>
<keyword evidence="5" id="KW-0645">Protease</keyword>
<comment type="similarity">
    <text evidence="2">Belongs to the peptidase S15 family.</text>
</comment>
<evidence type="ECO:0000256" key="5">
    <source>
        <dbReference type="ARBA" id="ARBA00022670"/>
    </source>
</evidence>
<evidence type="ECO:0000256" key="7">
    <source>
        <dbReference type="ARBA" id="ARBA00022825"/>
    </source>
</evidence>
<evidence type="ECO:0000313" key="11">
    <source>
        <dbReference type="Proteomes" id="UP000763557"/>
    </source>
</evidence>
<dbReference type="InterPro" id="IPR029058">
    <property type="entry name" value="AB_hydrolase_fold"/>
</dbReference>
<dbReference type="GO" id="GO:0004177">
    <property type="term" value="F:aminopeptidase activity"/>
    <property type="evidence" value="ECO:0007669"/>
    <property type="project" value="UniProtKB-KW"/>
</dbReference>
<dbReference type="InterPro" id="IPR008252">
    <property type="entry name" value="Pept_S15_Xpro"/>
</dbReference>
<accession>A0ABX2F0B0</accession>
<dbReference type="SMART" id="SM00939">
    <property type="entry name" value="PepX_C"/>
    <property type="match status" value="1"/>
</dbReference>
<evidence type="ECO:0000256" key="1">
    <source>
        <dbReference type="ARBA" id="ARBA00000123"/>
    </source>
</evidence>
<keyword evidence="6" id="KW-0378">Hydrolase</keyword>
<evidence type="ECO:0000256" key="8">
    <source>
        <dbReference type="ARBA" id="ARBA00030045"/>
    </source>
</evidence>
<protein>
    <recommendedName>
        <fullName evidence="3">Xaa-Pro dipeptidyl-peptidase</fullName>
        <ecNumber evidence="3">3.4.14.11</ecNumber>
    </recommendedName>
    <alternativeName>
        <fullName evidence="8">X-prolyl-dipeptidyl aminopeptidase</fullName>
    </alternativeName>
</protein>
<keyword evidence="4 10" id="KW-0031">Aminopeptidase</keyword>
<dbReference type="InterPro" id="IPR014010">
    <property type="entry name" value="REJ_dom"/>
</dbReference>
<dbReference type="EMBL" id="JAAATY010000004">
    <property type="protein sequence ID" value="NRN64751.1"/>
    <property type="molecule type" value="Genomic_DNA"/>
</dbReference>
<dbReference type="InterPro" id="IPR008979">
    <property type="entry name" value="Galactose-bd-like_sf"/>
</dbReference>
<comment type="catalytic activity">
    <reaction evidence="1">
        <text>Hydrolyzes Xaa-Pro-|- bonds to release unblocked, N-terminal dipeptides from substrates including Ala-Pro-|-p-nitroanilide and (sequentially) Tyr-Pro-|-Phe-Pro-|-Gly-Pro-|-Ile.</text>
        <dbReference type="EC" id="3.4.14.11"/>
    </reaction>
</comment>
<dbReference type="InterPro" id="IPR000383">
    <property type="entry name" value="Xaa-Pro-like_dom"/>
</dbReference>
<dbReference type="NCBIfam" id="NF003780">
    <property type="entry name" value="PRK05371.1-1"/>
    <property type="match status" value="1"/>
</dbReference>
<proteinExistence type="inferred from homology"/>
<gene>
    <name evidence="10" type="ORF">GC106_19570</name>
</gene>
<name>A0ABX2F0B0_9PSEU</name>
<dbReference type="InterPro" id="IPR013736">
    <property type="entry name" value="Xaa-Pro_dipept_C"/>
</dbReference>
<dbReference type="Gene3D" id="3.40.50.1820">
    <property type="entry name" value="alpha/beta hydrolase"/>
    <property type="match status" value="2"/>
</dbReference>
<evidence type="ECO:0000313" key="10">
    <source>
        <dbReference type="EMBL" id="NRN64751.1"/>
    </source>
</evidence>
<evidence type="ECO:0000256" key="3">
    <source>
        <dbReference type="ARBA" id="ARBA00012463"/>
    </source>
</evidence>
<dbReference type="Proteomes" id="UP000763557">
    <property type="component" value="Unassembled WGS sequence"/>
</dbReference>
<comment type="caution">
    <text evidence="10">The sequence shown here is derived from an EMBL/GenBank/DDBJ whole genome shotgun (WGS) entry which is preliminary data.</text>
</comment>
<dbReference type="PRINTS" id="PR00923">
    <property type="entry name" value="LACTOPTASE"/>
</dbReference>
<organism evidence="10 11">
    <name type="scientific">Kibdelosporangium persicum</name>
    <dbReference type="NCBI Taxonomy" id="2698649"/>
    <lineage>
        <taxon>Bacteria</taxon>
        <taxon>Bacillati</taxon>
        <taxon>Actinomycetota</taxon>
        <taxon>Actinomycetes</taxon>
        <taxon>Pseudonocardiales</taxon>
        <taxon>Pseudonocardiaceae</taxon>
        <taxon>Kibdelosporangium</taxon>
    </lineage>
</organism>
<keyword evidence="7" id="KW-0720">Serine protease</keyword>
<dbReference type="Pfam" id="PF02129">
    <property type="entry name" value="Peptidase_S15"/>
    <property type="match status" value="1"/>
</dbReference>
<dbReference type="PROSITE" id="PS51111">
    <property type="entry name" value="REJ"/>
    <property type="match status" value="1"/>
</dbReference>
<evidence type="ECO:0000256" key="4">
    <source>
        <dbReference type="ARBA" id="ARBA00022438"/>
    </source>
</evidence>
<dbReference type="Gene3D" id="2.60.120.260">
    <property type="entry name" value="Galactose-binding domain-like"/>
    <property type="match status" value="1"/>
</dbReference>
<reference evidence="10 11" key="1">
    <citation type="submission" date="2020-01" db="EMBL/GenBank/DDBJ databases">
        <title>Kibdelosporangium persica a novel Actinomycetes from a hot desert in Iran.</title>
        <authorList>
            <person name="Safaei N."/>
            <person name="Zaburannyi N."/>
            <person name="Mueller R."/>
            <person name="Wink J."/>
        </authorList>
    </citation>
    <scope>NUCLEOTIDE SEQUENCE [LARGE SCALE GENOMIC DNA]</scope>
    <source>
        <strain evidence="10 11">4NS15</strain>
    </source>
</reference>